<gene>
    <name evidence="2" type="ORF">QJS10_CPB20g01152</name>
    <name evidence="3" type="ORF">QJS10_CPB20g01157</name>
</gene>
<dbReference type="EMBL" id="JAUJYO010000020">
    <property type="protein sequence ID" value="KAK1286837.1"/>
    <property type="molecule type" value="Genomic_DNA"/>
</dbReference>
<dbReference type="InterPro" id="IPR025602">
    <property type="entry name" value="BCP1_family"/>
</dbReference>
<dbReference type="AlphaFoldDB" id="A0AAV9CF02"/>
<keyword evidence="4" id="KW-1185">Reference proteome</keyword>
<dbReference type="PANTHER" id="PTHR13261">
    <property type="entry name" value="BRCA2 AND CDKN1A INTERACTING PROTEIN"/>
    <property type="match status" value="1"/>
</dbReference>
<proteinExistence type="inferred from homology"/>
<reference evidence="3" key="2">
    <citation type="submission" date="2023-06" db="EMBL/GenBank/DDBJ databases">
        <authorList>
            <person name="Ma L."/>
            <person name="Liu K.-W."/>
            <person name="Li Z."/>
            <person name="Hsiao Y.-Y."/>
            <person name="Qi Y."/>
            <person name="Fu T."/>
            <person name="Tang G."/>
            <person name="Zhang D."/>
            <person name="Sun W.-H."/>
            <person name="Liu D.-K."/>
            <person name="Li Y."/>
            <person name="Chen G.-Z."/>
            <person name="Liu X.-D."/>
            <person name="Liao X.-Y."/>
            <person name="Jiang Y.-T."/>
            <person name="Yu X."/>
            <person name="Hao Y."/>
            <person name="Huang J."/>
            <person name="Zhao X.-W."/>
            <person name="Ke S."/>
            <person name="Chen Y.-Y."/>
            <person name="Wu W.-L."/>
            <person name="Hsu J.-L."/>
            <person name="Lin Y.-F."/>
            <person name="Huang M.-D."/>
            <person name="Li C.-Y."/>
            <person name="Huang L."/>
            <person name="Wang Z.-W."/>
            <person name="Zhao X."/>
            <person name="Zhong W.-Y."/>
            <person name="Peng D.-H."/>
            <person name="Ahmad S."/>
            <person name="Lan S."/>
            <person name="Zhang J.-S."/>
            <person name="Tsai W.-C."/>
            <person name="Van De Peer Y."/>
            <person name="Liu Z.-J."/>
        </authorList>
    </citation>
    <scope>NUCLEOTIDE SEQUENCE</scope>
    <source>
        <strain evidence="3">CP</strain>
        <tissue evidence="3">Leaves</tissue>
    </source>
</reference>
<evidence type="ECO:0000313" key="2">
    <source>
        <dbReference type="EMBL" id="KAK1286837.1"/>
    </source>
</evidence>
<evidence type="ECO:0000313" key="4">
    <source>
        <dbReference type="Proteomes" id="UP001180020"/>
    </source>
</evidence>
<name>A0AAV9CF02_ACOCL</name>
<comment type="similarity">
    <text evidence="1">Belongs to the BCP1 family.</text>
</comment>
<dbReference type="EMBL" id="JAUJYO010000020">
    <property type="protein sequence ID" value="KAK1286838.1"/>
    <property type="molecule type" value="Genomic_DNA"/>
</dbReference>
<reference evidence="3" key="1">
    <citation type="journal article" date="2023" name="Nat. Commun.">
        <title>Diploid and tetraploid genomes of Acorus and the evolution of monocots.</title>
        <authorList>
            <person name="Ma L."/>
            <person name="Liu K.W."/>
            <person name="Li Z."/>
            <person name="Hsiao Y.Y."/>
            <person name="Qi Y."/>
            <person name="Fu T."/>
            <person name="Tang G.D."/>
            <person name="Zhang D."/>
            <person name="Sun W.H."/>
            <person name="Liu D.K."/>
            <person name="Li Y."/>
            <person name="Chen G.Z."/>
            <person name="Liu X.D."/>
            <person name="Liao X.Y."/>
            <person name="Jiang Y.T."/>
            <person name="Yu X."/>
            <person name="Hao Y."/>
            <person name="Huang J."/>
            <person name="Zhao X.W."/>
            <person name="Ke S."/>
            <person name="Chen Y.Y."/>
            <person name="Wu W.L."/>
            <person name="Hsu J.L."/>
            <person name="Lin Y.F."/>
            <person name="Huang M.D."/>
            <person name="Li C.Y."/>
            <person name="Huang L."/>
            <person name="Wang Z.W."/>
            <person name="Zhao X."/>
            <person name="Zhong W.Y."/>
            <person name="Peng D.H."/>
            <person name="Ahmad S."/>
            <person name="Lan S."/>
            <person name="Zhang J.S."/>
            <person name="Tsai W.C."/>
            <person name="Van de Peer Y."/>
            <person name="Liu Z.J."/>
        </authorList>
    </citation>
    <scope>NUCLEOTIDE SEQUENCE</scope>
    <source>
        <strain evidence="3">CP</strain>
    </source>
</reference>
<organism evidence="3 4">
    <name type="scientific">Acorus calamus</name>
    <name type="common">Sweet flag</name>
    <dbReference type="NCBI Taxonomy" id="4465"/>
    <lineage>
        <taxon>Eukaryota</taxon>
        <taxon>Viridiplantae</taxon>
        <taxon>Streptophyta</taxon>
        <taxon>Embryophyta</taxon>
        <taxon>Tracheophyta</taxon>
        <taxon>Spermatophyta</taxon>
        <taxon>Magnoliopsida</taxon>
        <taxon>Liliopsida</taxon>
        <taxon>Acoraceae</taxon>
        <taxon>Acorus</taxon>
    </lineage>
</organism>
<evidence type="ECO:0000313" key="3">
    <source>
        <dbReference type="EMBL" id="KAK1286838.1"/>
    </source>
</evidence>
<accession>A0AAV9CF02</accession>
<dbReference type="Proteomes" id="UP001180020">
    <property type="component" value="Unassembled WGS sequence"/>
</dbReference>
<comment type="caution">
    <text evidence="3">The sequence shown here is derived from an EMBL/GenBank/DDBJ whole genome shotgun (WGS) entry which is preliminary data.</text>
</comment>
<sequence>MNKHAGRQKGALKGNADEPIIYNKEEDEIFHKLCLWSFTFPLHTQPLATNELRNYKQMGLIMVIKAEKVSAFREELKSLLSEL</sequence>
<evidence type="ECO:0000256" key="1">
    <source>
        <dbReference type="ARBA" id="ARBA00006781"/>
    </source>
</evidence>
<protein>
    <submittedName>
        <fullName evidence="3">Uncharacterized protein</fullName>
    </submittedName>
</protein>
<dbReference type="PANTHER" id="PTHR13261:SF0">
    <property type="entry name" value="BRCA2 AND CDKN1A-INTERACTING PROTEIN"/>
    <property type="match status" value="1"/>
</dbReference>
<dbReference type="GO" id="GO:0005634">
    <property type="term" value="C:nucleus"/>
    <property type="evidence" value="ECO:0007669"/>
    <property type="project" value="TreeGrafter"/>
</dbReference>